<comment type="caution">
    <text evidence="2">The sequence shown here is derived from an EMBL/GenBank/DDBJ whole genome shotgun (WGS) entry which is preliminary data.</text>
</comment>
<feature type="compositionally biased region" description="Basic residues" evidence="1">
    <location>
        <begin position="1"/>
        <end position="15"/>
    </location>
</feature>
<name>A0AAV9DG20_ACOCL</name>
<organism evidence="2 3">
    <name type="scientific">Acorus calamus</name>
    <name type="common">Sweet flag</name>
    <dbReference type="NCBI Taxonomy" id="4465"/>
    <lineage>
        <taxon>Eukaryota</taxon>
        <taxon>Viridiplantae</taxon>
        <taxon>Streptophyta</taxon>
        <taxon>Embryophyta</taxon>
        <taxon>Tracheophyta</taxon>
        <taxon>Spermatophyta</taxon>
        <taxon>Magnoliopsida</taxon>
        <taxon>Liliopsida</taxon>
        <taxon>Acoraceae</taxon>
        <taxon>Acorus</taxon>
    </lineage>
</organism>
<dbReference type="InterPro" id="IPR012340">
    <property type="entry name" value="NA-bd_OB-fold"/>
</dbReference>
<dbReference type="Proteomes" id="UP001180020">
    <property type="component" value="Unassembled WGS sequence"/>
</dbReference>
<dbReference type="InterPro" id="IPR001253">
    <property type="entry name" value="TIF_eIF-1A"/>
</dbReference>
<evidence type="ECO:0000313" key="2">
    <source>
        <dbReference type="EMBL" id="KAK1300160.1"/>
    </source>
</evidence>
<dbReference type="EMBL" id="JAUJYO010000013">
    <property type="protein sequence ID" value="KAK1300160.1"/>
    <property type="molecule type" value="Genomic_DNA"/>
</dbReference>
<evidence type="ECO:0000256" key="1">
    <source>
        <dbReference type="SAM" id="MobiDB-lite"/>
    </source>
</evidence>
<dbReference type="AlphaFoldDB" id="A0AAV9DG20"/>
<dbReference type="Gene3D" id="2.40.50.140">
    <property type="entry name" value="Nucleic acid-binding proteins"/>
    <property type="match status" value="1"/>
</dbReference>
<sequence length="84" mass="9926">MPKKKGKGEKNRKRGKNEADDEKRELVFKEDGQEYAQPVQYLALEYIKAPLDETVKSEKKKLKTKLRLDKFYKKVFLGELHVLD</sequence>
<proteinExistence type="predicted"/>
<feature type="region of interest" description="Disordered" evidence="1">
    <location>
        <begin position="1"/>
        <end position="24"/>
    </location>
</feature>
<accession>A0AAV9DG20</accession>
<dbReference type="GO" id="GO:0003743">
    <property type="term" value="F:translation initiation factor activity"/>
    <property type="evidence" value="ECO:0007669"/>
    <property type="project" value="InterPro"/>
</dbReference>
<reference evidence="2" key="1">
    <citation type="journal article" date="2023" name="Nat. Commun.">
        <title>Diploid and tetraploid genomes of Acorus and the evolution of monocots.</title>
        <authorList>
            <person name="Ma L."/>
            <person name="Liu K.W."/>
            <person name="Li Z."/>
            <person name="Hsiao Y.Y."/>
            <person name="Qi Y."/>
            <person name="Fu T."/>
            <person name="Tang G.D."/>
            <person name="Zhang D."/>
            <person name="Sun W.H."/>
            <person name="Liu D.K."/>
            <person name="Li Y."/>
            <person name="Chen G.Z."/>
            <person name="Liu X.D."/>
            <person name="Liao X.Y."/>
            <person name="Jiang Y.T."/>
            <person name="Yu X."/>
            <person name="Hao Y."/>
            <person name="Huang J."/>
            <person name="Zhao X.W."/>
            <person name="Ke S."/>
            <person name="Chen Y.Y."/>
            <person name="Wu W.L."/>
            <person name="Hsu J.L."/>
            <person name="Lin Y.F."/>
            <person name="Huang M.D."/>
            <person name="Li C.Y."/>
            <person name="Huang L."/>
            <person name="Wang Z.W."/>
            <person name="Zhao X."/>
            <person name="Zhong W.Y."/>
            <person name="Peng D.H."/>
            <person name="Ahmad S."/>
            <person name="Lan S."/>
            <person name="Zhang J.S."/>
            <person name="Tsai W.C."/>
            <person name="Van de Peer Y."/>
            <person name="Liu Z.J."/>
        </authorList>
    </citation>
    <scope>NUCLEOTIDE SEQUENCE</scope>
    <source>
        <strain evidence="2">CP</strain>
    </source>
</reference>
<dbReference type="PANTHER" id="PTHR21668">
    <property type="entry name" value="EIF-1A"/>
    <property type="match status" value="1"/>
</dbReference>
<protein>
    <submittedName>
        <fullName evidence="2">Uncharacterized protein</fullName>
    </submittedName>
</protein>
<evidence type="ECO:0000313" key="3">
    <source>
        <dbReference type="Proteomes" id="UP001180020"/>
    </source>
</evidence>
<keyword evidence="3" id="KW-1185">Reference proteome</keyword>
<gene>
    <name evidence="2" type="ORF">QJS10_CPB13g01546</name>
</gene>
<reference evidence="2" key="2">
    <citation type="submission" date="2023-06" db="EMBL/GenBank/DDBJ databases">
        <authorList>
            <person name="Ma L."/>
            <person name="Liu K.-W."/>
            <person name="Li Z."/>
            <person name="Hsiao Y.-Y."/>
            <person name="Qi Y."/>
            <person name="Fu T."/>
            <person name="Tang G."/>
            <person name="Zhang D."/>
            <person name="Sun W.-H."/>
            <person name="Liu D.-K."/>
            <person name="Li Y."/>
            <person name="Chen G.-Z."/>
            <person name="Liu X.-D."/>
            <person name="Liao X.-Y."/>
            <person name="Jiang Y.-T."/>
            <person name="Yu X."/>
            <person name="Hao Y."/>
            <person name="Huang J."/>
            <person name="Zhao X.-W."/>
            <person name="Ke S."/>
            <person name="Chen Y.-Y."/>
            <person name="Wu W.-L."/>
            <person name="Hsu J.-L."/>
            <person name="Lin Y.-F."/>
            <person name="Huang M.-D."/>
            <person name="Li C.-Y."/>
            <person name="Huang L."/>
            <person name="Wang Z.-W."/>
            <person name="Zhao X."/>
            <person name="Zhong W.-Y."/>
            <person name="Peng D.-H."/>
            <person name="Ahmad S."/>
            <person name="Lan S."/>
            <person name="Zhang J.-S."/>
            <person name="Tsai W.-C."/>
            <person name="Van De Peer Y."/>
            <person name="Liu Z.-J."/>
        </authorList>
    </citation>
    <scope>NUCLEOTIDE SEQUENCE</scope>
    <source>
        <strain evidence="2">CP</strain>
        <tissue evidence="2">Leaves</tissue>
    </source>
</reference>